<keyword evidence="14" id="KW-1185">Reference proteome</keyword>
<sequence>MAFVGNVLITVVISADPRLHTPMYFFLINLSVLDICCTTAAIPKMLDILIMKRMAISYSGCITQLYLFTAALSTELILLTVMAYDRYVAICFPLRYTVMMNRMACMLFAGFAWMLGFLNSLIHTSLILRLSFCEEDTIDHFFCEIPPVLKLASSNTFVNDVVIVIADVILGMVCFLLTAISYTYIISTILKIRSAEKKKKAFSTCASHMTAVTIFYGGVIYTYIRPAFSDKMEADKVVSAMYAIMAPVLNPIIYSLRNKEVINAIKKIIGKRALPQQT</sequence>
<dbReference type="GO" id="GO:0005886">
    <property type="term" value="C:plasma membrane"/>
    <property type="evidence" value="ECO:0007669"/>
    <property type="project" value="UniProtKB-SubCell"/>
</dbReference>
<dbReference type="Pfam" id="PF13853">
    <property type="entry name" value="7tm_4"/>
    <property type="match status" value="1"/>
</dbReference>
<evidence type="ECO:0000313" key="14">
    <source>
        <dbReference type="Proteomes" id="UP001066276"/>
    </source>
</evidence>
<keyword evidence="3 10" id="KW-0812">Transmembrane</keyword>
<evidence type="ECO:0000256" key="6">
    <source>
        <dbReference type="ARBA" id="ARBA00023040"/>
    </source>
</evidence>
<evidence type="ECO:0000256" key="8">
    <source>
        <dbReference type="ARBA" id="ARBA00023170"/>
    </source>
</evidence>
<reference evidence="13" key="1">
    <citation type="journal article" date="2022" name="bioRxiv">
        <title>Sequencing and chromosome-scale assembly of the giantPleurodeles waltlgenome.</title>
        <authorList>
            <person name="Brown T."/>
            <person name="Elewa A."/>
            <person name="Iarovenko S."/>
            <person name="Subramanian E."/>
            <person name="Araus A.J."/>
            <person name="Petzold A."/>
            <person name="Susuki M."/>
            <person name="Suzuki K.-i.T."/>
            <person name="Hayashi T."/>
            <person name="Toyoda A."/>
            <person name="Oliveira C."/>
            <person name="Osipova E."/>
            <person name="Leigh N.D."/>
            <person name="Simon A."/>
            <person name="Yun M.H."/>
        </authorList>
    </citation>
    <scope>NUCLEOTIDE SEQUENCE</scope>
    <source>
        <strain evidence="13">20211129_DDA</strain>
        <tissue evidence="13">Liver</tissue>
    </source>
</reference>
<comment type="caution">
    <text evidence="13">The sequence shown here is derived from an EMBL/GenBank/DDBJ whole genome shotgun (WGS) entry which is preliminary data.</text>
</comment>
<feature type="transmembrane region" description="Helical" evidence="11">
    <location>
        <begin position="24"/>
        <end position="42"/>
    </location>
</feature>
<evidence type="ECO:0000256" key="4">
    <source>
        <dbReference type="ARBA" id="ARBA00022725"/>
    </source>
</evidence>
<keyword evidence="5 11" id="KW-1133">Transmembrane helix</keyword>
<comment type="similarity">
    <text evidence="10">Belongs to the G-protein coupled receptor 1 family.</text>
</comment>
<evidence type="ECO:0000256" key="10">
    <source>
        <dbReference type="RuleBase" id="RU000688"/>
    </source>
</evidence>
<keyword evidence="4 11" id="KW-0552">Olfaction</keyword>
<keyword evidence="8 10" id="KW-0675">Receptor</keyword>
<dbReference type="EMBL" id="JANPWB010000008">
    <property type="protein sequence ID" value="KAJ1166694.1"/>
    <property type="molecule type" value="Genomic_DNA"/>
</dbReference>
<evidence type="ECO:0000256" key="7">
    <source>
        <dbReference type="ARBA" id="ARBA00023136"/>
    </source>
</evidence>
<gene>
    <name evidence="13" type="ORF">NDU88_007091</name>
</gene>
<feature type="transmembrane region" description="Helical" evidence="11">
    <location>
        <begin position="205"/>
        <end position="224"/>
    </location>
</feature>
<dbReference type="PRINTS" id="PR00237">
    <property type="entry name" value="GPCRRHODOPSN"/>
</dbReference>
<evidence type="ECO:0000256" key="11">
    <source>
        <dbReference type="RuleBase" id="RU363047"/>
    </source>
</evidence>
<keyword evidence="11" id="KW-0716">Sensory transduction</keyword>
<dbReference type="FunFam" id="1.20.1070.10:FF:000015">
    <property type="entry name" value="Olfactory receptor"/>
    <property type="match status" value="1"/>
</dbReference>
<evidence type="ECO:0000259" key="12">
    <source>
        <dbReference type="PROSITE" id="PS50262"/>
    </source>
</evidence>
<feature type="transmembrane region" description="Helical" evidence="11">
    <location>
        <begin position="103"/>
        <end position="122"/>
    </location>
</feature>
<evidence type="ECO:0000256" key="9">
    <source>
        <dbReference type="ARBA" id="ARBA00023224"/>
    </source>
</evidence>
<keyword evidence="7 11" id="KW-0472">Membrane</keyword>
<dbReference type="PANTHER" id="PTHR26452">
    <property type="entry name" value="OLFACTORY RECEPTOR"/>
    <property type="match status" value="1"/>
</dbReference>
<name>A0AAV7SRH4_PLEWA</name>
<keyword evidence="2 11" id="KW-1003">Cell membrane</keyword>
<feature type="transmembrane region" description="Helical" evidence="11">
    <location>
        <begin position="236"/>
        <end position="256"/>
    </location>
</feature>
<dbReference type="Proteomes" id="UP001066276">
    <property type="component" value="Chromosome 4_2"/>
</dbReference>
<evidence type="ECO:0000256" key="2">
    <source>
        <dbReference type="ARBA" id="ARBA00022475"/>
    </source>
</evidence>
<accession>A0AAV7SRH4</accession>
<dbReference type="InterPro" id="IPR050516">
    <property type="entry name" value="Olfactory_GPCR"/>
</dbReference>
<dbReference type="InterPro" id="IPR017452">
    <property type="entry name" value="GPCR_Rhodpsn_7TM"/>
</dbReference>
<feature type="domain" description="G-protein coupled receptors family 1 profile" evidence="12">
    <location>
        <begin position="5"/>
        <end position="254"/>
    </location>
</feature>
<evidence type="ECO:0000313" key="13">
    <source>
        <dbReference type="EMBL" id="KAJ1166694.1"/>
    </source>
</evidence>
<organism evidence="13 14">
    <name type="scientific">Pleurodeles waltl</name>
    <name type="common">Iberian ribbed newt</name>
    <dbReference type="NCBI Taxonomy" id="8319"/>
    <lineage>
        <taxon>Eukaryota</taxon>
        <taxon>Metazoa</taxon>
        <taxon>Chordata</taxon>
        <taxon>Craniata</taxon>
        <taxon>Vertebrata</taxon>
        <taxon>Euteleostomi</taxon>
        <taxon>Amphibia</taxon>
        <taxon>Batrachia</taxon>
        <taxon>Caudata</taxon>
        <taxon>Salamandroidea</taxon>
        <taxon>Salamandridae</taxon>
        <taxon>Pleurodelinae</taxon>
        <taxon>Pleurodeles</taxon>
    </lineage>
</organism>
<dbReference type="CDD" id="cd13954">
    <property type="entry name" value="7tmA_OR"/>
    <property type="match status" value="1"/>
</dbReference>
<comment type="subcellular location">
    <subcellularLocation>
        <location evidence="1 11">Cell membrane</location>
        <topology evidence="1 11">Multi-pass membrane protein</topology>
    </subcellularLocation>
</comment>
<evidence type="ECO:0000256" key="5">
    <source>
        <dbReference type="ARBA" id="ARBA00022989"/>
    </source>
</evidence>
<dbReference type="PRINTS" id="PR00245">
    <property type="entry name" value="OLFACTORYR"/>
</dbReference>
<evidence type="ECO:0000256" key="3">
    <source>
        <dbReference type="ARBA" id="ARBA00022692"/>
    </source>
</evidence>
<evidence type="ECO:0000256" key="1">
    <source>
        <dbReference type="ARBA" id="ARBA00004651"/>
    </source>
</evidence>
<dbReference type="GO" id="GO:0004984">
    <property type="term" value="F:olfactory receptor activity"/>
    <property type="evidence" value="ECO:0007669"/>
    <property type="project" value="InterPro"/>
</dbReference>
<feature type="transmembrane region" description="Helical" evidence="11">
    <location>
        <begin position="161"/>
        <end position="185"/>
    </location>
</feature>
<protein>
    <recommendedName>
        <fullName evidence="11">Olfactory receptor</fullName>
    </recommendedName>
</protein>
<dbReference type="AlphaFoldDB" id="A0AAV7SRH4"/>
<dbReference type="Gene3D" id="1.20.1070.10">
    <property type="entry name" value="Rhodopsin 7-helix transmembrane proteins"/>
    <property type="match status" value="1"/>
</dbReference>
<dbReference type="SUPFAM" id="SSF81321">
    <property type="entry name" value="Family A G protein-coupled receptor-like"/>
    <property type="match status" value="1"/>
</dbReference>
<dbReference type="InterPro" id="IPR000725">
    <property type="entry name" value="Olfact_rcpt"/>
</dbReference>
<dbReference type="PROSITE" id="PS00237">
    <property type="entry name" value="G_PROTEIN_RECEP_F1_1"/>
    <property type="match status" value="1"/>
</dbReference>
<dbReference type="InterPro" id="IPR000276">
    <property type="entry name" value="GPCR_Rhodpsn"/>
</dbReference>
<proteinExistence type="inferred from homology"/>
<keyword evidence="9 10" id="KW-0807">Transducer</keyword>
<keyword evidence="6 10" id="KW-0297">G-protein coupled receptor</keyword>
<dbReference type="GO" id="GO:0004930">
    <property type="term" value="F:G protein-coupled receptor activity"/>
    <property type="evidence" value="ECO:0007669"/>
    <property type="project" value="UniProtKB-KW"/>
</dbReference>
<dbReference type="PROSITE" id="PS50262">
    <property type="entry name" value="G_PROTEIN_RECEP_F1_2"/>
    <property type="match status" value="1"/>
</dbReference>